<dbReference type="InterPro" id="IPR051303">
    <property type="entry name" value="Armcx_regulator"/>
</dbReference>
<dbReference type="VEuPathDB" id="VectorBase:RSAN_049751"/>
<dbReference type="PANTHER" id="PTHR15712:SF23">
    <property type="entry name" value="ARMADILLO REPEAT CONTAINING 10"/>
    <property type="match status" value="1"/>
</dbReference>
<dbReference type="AlphaFoldDB" id="A0A9D4STY3"/>
<evidence type="ECO:0000256" key="3">
    <source>
        <dbReference type="ARBA" id="ARBA00022692"/>
    </source>
</evidence>
<protein>
    <recommendedName>
        <fullName evidence="7">Armadillo repeat-containing domain-containing protein</fullName>
    </recommendedName>
</protein>
<keyword evidence="4" id="KW-1133">Transmembrane helix</keyword>
<accession>A0A9D4STY3</accession>
<evidence type="ECO:0000256" key="4">
    <source>
        <dbReference type="ARBA" id="ARBA00022989"/>
    </source>
</evidence>
<dbReference type="GO" id="GO:0031966">
    <property type="term" value="C:mitochondrial membrane"/>
    <property type="evidence" value="ECO:0007669"/>
    <property type="project" value="UniProtKB-SubCell"/>
</dbReference>
<dbReference type="EMBL" id="JABSTV010001252">
    <property type="protein sequence ID" value="KAH7947117.1"/>
    <property type="molecule type" value="Genomic_DNA"/>
</dbReference>
<dbReference type="Gene3D" id="1.25.10.10">
    <property type="entry name" value="Leucine-rich Repeat Variant"/>
    <property type="match status" value="2"/>
</dbReference>
<dbReference type="Proteomes" id="UP000821837">
    <property type="component" value="Chromosome 6"/>
</dbReference>
<dbReference type="Pfam" id="PF04826">
    <property type="entry name" value="Arm_2"/>
    <property type="match status" value="1"/>
</dbReference>
<keyword evidence="9" id="KW-1185">Reference proteome</keyword>
<comment type="caution">
    <text evidence="8">The sequence shown here is derived from an EMBL/GenBank/DDBJ whole genome shotgun (WGS) entry which is preliminary data.</text>
</comment>
<evidence type="ECO:0000313" key="9">
    <source>
        <dbReference type="Proteomes" id="UP000821837"/>
    </source>
</evidence>
<keyword evidence="3" id="KW-0812">Transmembrane</keyword>
<sequence>MSHRSSQTDLSVPPEEYITNSPAELHFIPKRNSGRSARSSPRASQHWQCNDLSANHMTEKSLYCAVVKETDELLQEVLHGLYNKARVMTLYEAKCLATLLMSGNEDVLVKTLTTMSNCAAFTINQDYLCDVGCLPLLKGLLDHDCVAVQVAATQAIANMAVNERNQRLLQASFLSPCIPLLLSAAVSRDGGCYLQTVSLLCLTNLALCDDTHEAFRGRLYHLCILVETADDTVRLQTLKLLVNLSCNSRMVPYLLAAKVAPQNLFSLLEDSNREVTLRVLTYLANIVTYAVKKKLSLLDLPSEYRAAAPETLYAALWGAPSKEHLQLKTRTLVLRADEDISFQAGRIFDALMR</sequence>
<keyword evidence="6" id="KW-0472">Membrane</keyword>
<name>A0A9D4STY3_RHISA</name>
<reference evidence="8" key="1">
    <citation type="journal article" date="2020" name="Cell">
        <title>Large-Scale Comparative Analyses of Tick Genomes Elucidate Their Genetic Diversity and Vector Capacities.</title>
        <authorList>
            <consortium name="Tick Genome and Microbiome Consortium (TIGMIC)"/>
            <person name="Jia N."/>
            <person name="Wang J."/>
            <person name="Shi W."/>
            <person name="Du L."/>
            <person name="Sun Y."/>
            <person name="Zhan W."/>
            <person name="Jiang J.F."/>
            <person name="Wang Q."/>
            <person name="Zhang B."/>
            <person name="Ji P."/>
            <person name="Bell-Sakyi L."/>
            <person name="Cui X.M."/>
            <person name="Yuan T.T."/>
            <person name="Jiang B.G."/>
            <person name="Yang W.F."/>
            <person name="Lam T.T."/>
            <person name="Chang Q.C."/>
            <person name="Ding S.J."/>
            <person name="Wang X.J."/>
            <person name="Zhu J.G."/>
            <person name="Ruan X.D."/>
            <person name="Zhao L."/>
            <person name="Wei J.T."/>
            <person name="Ye R.Z."/>
            <person name="Que T.C."/>
            <person name="Du C.H."/>
            <person name="Zhou Y.H."/>
            <person name="Cheng J.X."/>
            <person name="Dai P.F."/>
            <person name="Guo W.B."/>
            <person name="Han X.H."/>
            <person name="Huang E.J."/>
            <person name="Li L.F."/>
            <person name="Wei W."/>
            <person name="Gao Y.C."/>
            <person name="Liu J.Z."/>
            <person name="Shao H.Z."/>
            <person name="Wang X."/>
            <person name="Wang C.C."/>
            <person name="Yang T.C."/>
            <person name="Huo Q.B."/>
            <person name="Li W."/>
            <person name="Chen H.Y."/>
            <person name="Chen S.E."/>
            <person name="Zhou L.G."/>
            <person name="Ni X.B."/>
            <person name="Tian J.H."/>
            <person name="Sheng Y."/>
            <person name="Liu T."/>
            <person name="Pan Y.S."/>
            <person name="Xia L.Y."/>
            <person name="Li J."/>
            <person name="Zhao F."/>
            <person name="Cao W.C."/>
        </authorList>
    </citation>
    <scope>NUCLEOTIDE SEQUENCE</scope>
    <source>
        <strain evidence="8">Rsan-2018</strain>
    </source>
</reference>
<feature type="domain" description="Armadillo repeat-containing" evidence="7">
    <location>
        <begin position="94"/>
        <end position="293"/>
    </location>
</feature>
<organism evidence="8 9">
    <name type="scientific">Rhipicephalus sanguineus</name>
    <name type="common">Brown dog tick</name>
    <name type="synonym">Ixodes sanguineus</name>
    <dbReference type="NCBI Taxonomy" id="34632"/>
    <lineage>
        <taxon>Eukaryota</taxon>
        <taxon>Metazoa</taxon>
        <taxon>Ecdysozoa</taxon>
        <taxon>Arthropoda</taxon>
        <taxon>Chelicerata</taxon>
        <taxon>Arachnida</taxon>
        <taxon>Acari</taxon>
        <taxon>Parasitiformes</taxon>
        <taxon>Ixodida</taxon>
        <taxon>Ixodoidea</taxon>
        <taxon>Ixodidae</taxon>
        <taxon>Rhipicephalinae</taxon>
        <taxon>Rhipicephalus</taxon>
        <taxon>Rhipicephalus</taxon>
    </lineage>
</organism>
<proteinExistence type="predicted"/>
<comment type="subcellular location">
    <subcellularLocation>
        <location evidence="1">Membrane</location>
        <topology evidence="1">Single-pass membrane protein</topology>
    </subcellularLocation>
    <subcellularLocation>
        <location evidence="2">Mitochondrion membrane</location>
    </subcellularLocation>
</comment>
<evidence type="ECO:0000256" key="2">
    <source>
        <dbReference type="ARBA" id="ARBA00004325"/>
    </source>
</evidence>
<dbReference type="InterPro" id="IPR016024">
    <property type="entry name" value="ARM-type_fold"/>
</dbReference>
<reference evidence="8" key="2">
    <citation type="submission" date="2021-09" db="EMBL/GenBank/DDBJ databases">
        <authorList>
            <person name="Jia N."/>
            <person name="Wang J."/>
            <person name="Shi W."/>
            <person name="Du L."/>
            <person name="Sun Y."/>
            <person name="Zhan W."/>
            <person name="Jiang J."/>
            <person name="Wang Q."/>
            <person name="Zhang B."/>
            <person name="Ji P."/>
            <person name="Sakyi L.B."/>
            <person name="Cui X."/>
            <person name="Yuan T."/>
            <person name="Jiang B."/>
            <person name="Yang W."/>
            <person name="Lam T.T.-Y."/>
            <person name="Chang Q."/>
            <person name="Ding S."/>
            <person name="Wang X."/>
            <person name="Zhu J."/>
            <person name="Ruan X."/>
            <person name="Zhao L."/>
            <person name="Wei J."/>
            <person name="Que T."/>
            <person name="Du C."/>
            <person name="Cheng J."/>
            <person name="Dai P."/>
            <person name="Han X."/>
            <person name="Huang E."/>
            <person name="Gao Y."/>
            <person name="Liu J."/>
            <person name="Shao H."/>
            <person name="Ye R."/>
            <person name="Li L."/>
            <person name="Wei W."/>
            <person name="Wang X."/>
            <person name="Wang C."/>
            <person name="Huo Q."/>
            <person name="Li W."/>
            <person name="Guo W."/>
            <person name="Chen H."/>
            <person name="Chen S."/>
            <person name="Zhou L."/>
            <person name="Zhou L."/>
            <person name="Ni X."/>
            <person name="Tian J."/>
            <person name="Zhou Y."/>
            <person name="Sheng Y."/>
            <person name="Liu T."/>
            <person name="Pan Y."/>
            <person name="Xia L."/>
            <person name="Li J."/>
            <person name="Zhao F."/>
            <person name="Cao W."/>
        </authorList>
    </citation>
    <scope>NUCLEOTIDE SEQUENCE</scope>
    <source>
        <strain evidence="8">Rsan-2018</strain>
        <tissue evidence="8">Larvae</tissue>
    </source>
</reference>
<dbReference type="PANTHER" id="PTHR15712">
    <property type="entry name" value="ARMADILLO REPEAT CONTAINING PROTEIN"/>
    <property type="match status" value="1"/>
</dbReference>
<evidence type="ECO:0000256" key="6">
    <source>
        <dbReference type="ARBA" id="ARBA00023136"/>
    </source>
</evidence>
<evidence type="ECO:0000313" key="8">
    <source>
        <dbReference type="EMBL" id="KAH7947117.1"/>
    </source>
</evidence>
<evidence type="ECO:0000259" key="7">
    <source>
        <dbReference type="Pfam" id="PF04826"/>
    </source>
</evidence>
<dbReference type="InterPro" id="IPR011989">
    <property type="entry name" value="ARM-like"/>
</dbReference>
<dbReference type="InterPro" id="IPR006911">
    <property type="entry name" value="ARM-rpt_dom"/>
</dbReference>
<dbReference type="SUPFAM" id="SSF48371">
    <property type="entry name" value="ARM repeat"/>
    <property type="match status" value="1"/>
</dbReference>
<keyword evidence="5" id="KW-0496">Mitochondrion</keyword>
<evidence type="ECO:0000256" key="5">
    <source>
        <dbReference type="ARBA" id="ARBA00023128"/>
    </source>
</evidence>
<gene>
    <name evidence="8" type="ORF">HPB52_007563</name>
</gene>
<evidence type="ECO:0000256" key="1">
    <source>
        <dbReference type="ARBA" id="ARBA00004167"/>
    </source>
</evidence>